<dbReference type="InterPro" id="IPR003825">
    <property type="entry name" value="Colicin-V_CvpA"/>
</dbReference>
<feature type="transmembrane region" description="Helical" evidence="5">
    <location>
        <begin position="69"/>
        <end position="91"/>
    </location>
</feature>
<accession>A0A212U0L1</accession>
<sequence>MNLHFTLVDIAFFTILVISSLVGVWRGLVREVLALVGWVAAAWISYHYATWLAHEWLTGVPGGEMTQLALGFVILFILTMIVCALIGRFLAKIMQQAGLSPMDRLLGFAFGLLRGLLIVVILSSLIVLTSLSQTTEWRKAWSLPAVELLTGMAQAWLPDEWAAQVSEQLRK</sequence>
<name>A0A212U0L1_9BURK</name>
<protein>
    <submittedName>
        <fullName evidence="6">Membrane protein required for colicin V production</fullName>
    </submittedName>
</protein>
<dbReference type="RefSeq" id="WP_088813326.1">
    <property type="nucleotide sequence ID" value="NZ_FYEX01000002.1"/>
</dbReference>
<evidence type="ECO:0000256" key="2">
    <source>
        <dbReference type="ARBA" id="ARBA00022692"/>
    </source>
</evidence>
<dbReference type="PANTHER" id="PTHR36926">
    <property type="entry name" value="COLICIN V PRODUCTION PROTEIN"/>
    <property type="match status" value="1"/>
</dbReference>
<keyword evidence="4 5" id="KW-0472">Membrane</keyword>
<keyword evidence="3 5" id="KW-1133">Transmembrane helix</keyword>
<evidence type="ECO:0000256" key="1">
    <source>
        <dbReference type="ARBA" id="ARBA00004141"/>
    </source>
</evidence>
<evidence type="ECO:0000313" key="6">
    <source>
        <dbReference type="EMBL" id="SNC71795.1"/>
    </source>
</evidence>
<dbReference type="OrthoDB" id="9810601at2"/>
<dbReference type="EMBL" id="FYEX01000002">
    <property type="protein sequence ID" value="SNC71795.1"/>
    <property type="molecule type" value="Genomic_DNA"/>
</dbReference>
<keyword evidence="7" id="KW-1185">Reference proteome</keyword>
<feature type="transmembrane region" description="Helical" evidence="5">
    <location>
        <begin position="112"/>
        <end position="131"/>
    </location>
</feature>
<comment type="subcellular location">
    <subcellularLocation>
        <location evidence="1">Membrane</location>
        <topology evidence="1">Multi-pass membrane protein</topology>
    </subcellularLocation>
</comment>
<feature type="transmembrane region" description="Helical" evidence="5">
    <location>
        <begin position="32"/>
        <end position="49"/>
    </location>
</feature>
<keyword evidence="2 5" id="KW-0812">Transmembrane</keyword>
<dbReference type="AlphaFoldDB" id="A0A212U0L1"/>
<organism evidence="6 7">
    <name type="scientific">Polynucleobacter victoriensis</name>
    <dbReference type="NCBI Taxonomy" id="2049319"/>
    <lineage>
        <taxon>Bacteria</taxon>
        <taxon>Pseudomonadati</taxon>
        <taxon>Pseudomonadota</taxon>
        <taxon>Betaproteobacteria</taxon>
        <taxon>Burkholderiales</taxon>
        <taxon>Burkholderiaceae</taxon>
        <taxon>Polynucleobacter</taxon>
    </lineage>
</organism>
<evidence type="ECO:0000256" key="4">
    <source>
        <dbReference type="ARBA" id="ARBA00023136"/>
    </source>
</evidence>
<dbReference type="Proteomes" id="UP000197215">
    <property type="component" value="Unassembled WGS sequence"/>
</dbReference>
<dbReference type="InterPro" id="IPR052719">
    <property type="entry name" value="CvpA-like"/>
</dbReference>
<proteinExistence type="predicted"/>
<evidence type="ECO:0000256" key="5">
    <source>
        <dbReference type="SAM" id="Phobius"/>
    </source>
</evidence>
<evidence type="ECO:0000313" key="7">
    <source>
        <dbReference type="Proteomes" id="UP000197215"/>
    </source>
</evidence>
<dbReference type="GO" id="GO:0009403">
    <property type="term" value="P:toxin biosynthetic process"/>
    <property type="evidence" value="ECO:0007669"/>
    <property type="project" value="InterPro"/>
</dbReference>
<dbReference type="Pfam" id="PF02674">
    <property type="entry name" value="Colicin_V"/>
    <property type="match status" value="1"/>
</dbReference>
<reference evidence="6 7" key="1">
    <citation type="submission" date="2017-06" db="EMBL/GenBank/DDBJ databases">
        <authorList>
            <person name="Kim H.J."/>
            <person name="Triplett B.A."/>
        </authorList>
    </citation>
    <scope>NUCLEOTIDE SEQUENCE [LARGE SCALE GENOMIC DNA]</scope>
    <source>
        <strain evidence="6 7">MWH-VicM1</strain>
    </source>
</reference>
<feature type="transmembrane region" description="Helical" evidence="5">
    <location>
        <begin position="6"/>
        <end position="25"/>
    </location>
</feature>
<gene>
    <name evidence="6" type="ORF">SAMN06295916_1382</name>
</gene>
<dbReference type="PANTHER" id="PTHR36926:SF1">
    <property type="entry name" value="COLICIN V PRODUCTION PROTEIN"/>
    <property type="match status" value="1"/>
</dbReference>
<dbReference type="GO" id="GO:0016020">
    <property type="term" value="C:membrane"/>
    <property type="evidence" value="ECO:0007669"/>
    <property type="project" value="UniProtKB-SubCell"/>
</dbReference>
<evidence type="ECO:0000256" key="3">
    <source>
        <dbReference type="ARBA" id="ARBA00022989"/>
    </source>
</evidence>